<sequence length="531" mass="60341">MEKWAPGAPSRLDSSLDAIRQSLKATTSVHVDVMRLETVSAPGRRKMYDDFHTGALESRMKETLGYLPLVNQMDSDSKYIGSVKRFFSNGIEAPGPHFPLFGRYESGVCISDRIDTVHTVVEEGREYWFLVCSVTYNDARLKIVDEVCKDPPERTPQAVRVIVNTVLKGAGTPGWKRHFECLKHMLYVGDIVCTDRFPRNLYPVAVVKVKFRHKDWTSFQRVALFKRLNFEQTSEKSAMSIKKIQLTRGSYIPPMSIEGGIVTYSPYLRRINESQRRKFFCFTEFMSIAEAFNNWIRLGWLDIQALLTEGNVKMPTGVLMGFPDDAEYKGLTSYLNYYSIQVPAARREEMMKLFDVLRSETVILCGETFLPNNRTCIVLAIPPGDQANRLGLPQIPLDHMHIIQALGYPLTMKEPMARHAEPARSARETDEHAMNMRALFIQTHKWISRRKNASPGDVNYHSRPCDPISQPANAADDDSIIYVSSDETHKWISRRKNASPGDVNYHSRPCDPISQPANAADDDSIIYVSSD</sequence>
<comment type="caution">
    <text evidence="2">The sequence shown here is derived from an EMBL/GenBank/DDBJ whole genome shotgun (WGS) entry which is preliminary data.</text>
</comment>
<keyword evidence="3" id="KW-1185">Reference proteome</keyword>
<evidence type="ECO:0000313" key="2">
    <source>
        <dbReference type="EMBL" id="GMT21322.1"/>
    </source>
</evidence>
<dbReference type="Proteomes" id="UP001432322">
    <property type="component" value="Unassembled WGS sequence"/>
</dbReference>
<feature type="region of interest" description="Disordered" evidence="1">
    <location>
        <begin position="493"/>
        <end position="531"/>
    </location>
</feature>
<feature type="non-terminal residue" evidence="2">
    <location>
        <position position="531"/>
    </location>
</feature>
<dbReference type="EMBL" id="BTSY01000004">
    <property type="protein sequence ID" value="GMT21322.1"/>
    <property type="molecule type" value="Genomic_DNA"/>
</dbReference>
<protein>
    <submittedName>
        <fullName evidence="2">Uncharacterized protein</fullName>
    </submittedName>
</protein>
<accession>A0AAV5VNP5</accession>
<evidence type="ECO:0000313" key="3">
    <source>
        <dbReference type="Proteomes" id="UP001432322"/>
    </source>
</evidence>
<name>A0AAV5VNP5_9BILA</name>
<organism evidence="2 3">
    <name type="scientific">Pristionchus fissidentatus</name>
    <dbReference type="NCBI Taxonomy" id="1538716"/>
    <lineage>
        <taxon>Eukaryota</taxon>
        <taxon>Metazoa</taxon>
        <taxon>Ecdysozoa</taxon>
        <taxon>Nematoda</taxon>
        <taxon>Chromadorea</taxon>
        <taxon>Rhabditida</taxon>
        <taxon>Rhabditina</taxon>
        <taxon>Diplogasteromorpha</taxon>
        <taxon>Diplogasteroidea</taxon>
        <taxon>Neodiplogasteridae</taxon>
        <taxon>Pristionchus</taxon>
    </lineage>
</organism>
<feature type="region of interest" description="Disordered" evidence="1">
    <location>
        <begin position="452"/>
        <end position="479"/>
    </location>
</feature>
<dbReference type="AlphaFoldDB" id="A0AAV5VNP5"/>
<reference evidence="2" key="1">
    <citation type="submission" date="2023-10" db="EMBL/GenBank/DDBJ databases">
        <title>Genome assembly of Pristionchus species.</title>
        <authorList>
            <person name="Yoshida K."/>
            <person name="Sommer R.J."/>
        </authorList>
    </citation>
    <scope>NUCLEOTIDE SEQUENCE</scope>
    <source>
        <strain evidence="2">RS5133</strain>
    </source>
</reference>
<gene>
    <name evidence="2" type="ORF">PFISCL1PPCAC_12619</name>
</gene>
<proteinExistence type="predicted"/>
<evidence type="ECO:0000256" key="1">
    <source>
        <dbReference type="SAM" id="MobiDB-lite"/>
    </source>
</evidence>